<dbReference type="GO" id="GO:0006043">
    <property type="term" value="P:glucosamine catabolic process"/>
    <property type="evidence" value="ECO:0007669"/>
    <property type="project" value="TreeGrafter"/>
</dbReference>
<evidence type="ECO:0000313" key="4">
    <source>
        <dbReference type="EMBL" id="RWZ53042.1"/>
    </source>
</evidence>
<dbReference type="PANTHER" id="PTHR11280:SF5">
    <property type="entry name" value="GLUCOSAMINE-6-PHOSPHATE ISOMERASE"/>
    <property type="match status" value="1"/>
</dbReference>
<dbReference type="InterPro" id="IPR006148">
    <property type="entry name" value="Glc/Gal-6P_isomerase"/>
</dbReference>
<dbReference type="RefSeq" id="WP_128493885.1">
    <property type="nucleotide sequence ID" value="NZ_RZNB01000001.1"/>
</dbReference>
<dbReference type="AlphaFoldDB" id="A0A3S5CFI4"/>
<dbReference type="GO" id="GO:0005975">
    <property type="term" value="P:carbohydrate metabolic process"/>
    <property type="evidence" value="ECO:0007669"/>
    <property type="project" value="InterPro"/>
</dbReference>
<dbReference type="GO" id="GO:0042802">
    <property type="term" value="F:identical protein binding"/>
    <property type="evidence" value="ECO:0007669"/>
    <property type="project" value="TreeGrafter"/>
</dbReference>
<accession>A0A3S5CFI4</accession>
<dbReference type="EMBL" id="RZNB01000001">
    <property type="protein sequence ID" value="RWZ53042.1"/>
    <property type="molecule type" value="Genomic_DNA"/>
</dbReference>
<dbReference type="Pfam" id="PF01182">
    <property type="entry name" value="Glucosamine_iso"/>
    <property type="match status" value="1"/>
</dbReference>
<feature type="domain" description="Glucosamine/galactosamine-6-phosphate isomerase" evidence="3">
    <location>
        <begin position="12"/>
        <end position="232"/>
    </location>
</feature>
<dbReference type="GO" id="GO:0004342">
    <property type="term" value="F:glucosamine-6-phosphate deaminase activity"/>
    <property type="evidence" value="ECO:0007669"/>
    <property type="project" value="InterPro"/>
</dbReference>
<organism evidence="4 5">
    <name type="scientific">Labedella phragmitis</name>
    <dbReference type="NCBI Taxonomy" id="2498849"/>
    <lineage>
        <taxon>Bacteria</taxon>
        <taxon>Bacillati</taxon>
        <taxon>Actinomycetota</taxon>
        <taxon>Actinomycetes</taxon>
        <taxon>Micrococcales</taxon>
        <taxon>Microbacteriaceae</taxon>
        <taxon>Labedella</taxon>
    </lineage>
</organism>
<comment type="caution">
    <text evidence="4">The sequence shown here is derived from an EMBL/GenBank/DDBJ whole genome shotgun (WGS) entry which is preliminary data.</text>
</comment>
<dbReference type="PROSITE" id="PS01161">
    <property type="entry name" value="GLC_GALNAC_ISOMERASE"/>
    <property type="match status" value="1"/>
</dbReference>
<gene>
    <name evidence="4" type="ORF">ELQ90_03690</name>
</gene>
<dbReference type="InterPro" id="IPR004547">
    <property type="entry name" value="Glucosamine6P_isomerase"/>
</dbReference>
<evidence type="ECO:0000256" key="1">
    <source>
        <dbReference type="ARBA" id="ARBA00022801"/>
    </source>
</evidence>
<evidence type="ECO:0000259" key="3">
    <source>
        <dbReference type="Pfam" id="PF01182"/>
    </source>
</evidence>
<dbReference type="CDD" id="cd01399">
    <property type="entry name" value="GlcN6P_deaminase"/>
    <property type="match status" value="1"/>
</dbReference>
<dbReference type="GO" id="GO:0006046">
    <property type="term" value="P:N-acetylglucosamine catabolic process"/>
    <property type="evidence" value="ECO:0007669"/>
    <property type="project" value="TreeGrafter"/>
</dbReference>
<dbReference type="GO" id="GO:0019262">
    <property type="term" value="P:N-acetylneuraminate catabolic process"/>
    <property type="evidence" value="ECO:0007669"/>
    <property type="project" value="TreeGrafter"/>
</dbReference>
<keyword evidence="2" id="KW-0119">Carbohydrate metabolism</keyword>
<proteinExistence type="predicted"/>
<dbReference type="Gene3D" id="3.40.50.1360">
    <property type="match status" value="1"/>
</dbReference>
<evidence type="ECO:0000256" key="2">
    <source>
        <dbReference type="ARBA" id="ARBA00023277"/>
    </source>
</evidence>
<protein>
    <submittedName>
        <fullName evidence="4">Glucosamine-6-phosphate deaminase</fullName>
    </submittedName>
</protein>
<dbReference type="PANTHER" id="PTHR11280">
    <property type="entry name" value="GLUCOSAMINE-6-PHOSPHATE ISOMERASE"/>
    <property type="match status" value="1"/>
</dbReference>
<reference evidence="4 5" key="1">
    <citation type="submission" date="2018-12" db="EMBL/GenBank/DDBJ databases">
        <authorList>
            <person name="Li F."/>
        </authorList>
    </citation>
    <scope>NUCLEOTIDE SEQUENCE [LARGE SCALE GENOMIC DNA]</scope>
    <source>
        <strain evidence="4 5">11W25H-1</strain>
    </source>
</reference>
<dbReference type="InterPro" id="IPR018321">
    <property type="entry name" value="Glucosamine6P_isomerase_CS"/>
</dbReference>
<dbReference type="Proteomes" id="UP000288547">
    <property type="component" value="Unassembled WGS sequence"/>
</dbReference>
<dbReference type="SUPFAM" id="SSF100950">
    <property type="entry name" value="NagB/RpiA/CoA transferase-like"/>
    <property type="match status" value="1"/>
</dbReference>
<dbReference type="InterPro" id="IPR037171">
    <property type="entry name" value="NagB/RpiA_transferase-like"/>
</dbReference>
<keyword evidence="5" id="KW-1185">Reference proteome</keyword>
<sequence>MISVHRFVDPAAVGRAAADLVDAAVLERGERVIGLATGSSPLETYAELVRRHGGDATSAYRDVEAFLLDEYIGLPSDHPQRYAAVIRREFTDAMGIPSGRVHGPDADAVDLAEASRAYDRTIERSGGVGVQLLGLGSDGHIAFNAPGTSFDERTHVATLGGSTRRDNARFFGGDIDAVPRSALSQGIATILRARSIVVIATGAGKAHIVAQVLASGPTEALPATALHGHDDVVLLVDAAAGVLLEGHG</sequence>
<evidence type="ECO:0000313" key="5">
    <source>
        <dbReference type="Proteomes" id="UP000288547"/>
    </source>
</evidence>
<dbReference type="GO" id="GO:0005737">
    <property type="term" value="C:cytoplasm"/>
    <property type="evidence" value="ECO:0007669"/>
    <property type="project" value="TreeGrafter"/>
</dbReference>
<dbReference type="OrthoDB" id="9791139at2"/>
<name>A0A3S5CFI4_9MICO</name>
<keyword evidence="1" id="KW-0378">Hydrolase</keyword>